<dbReference type="SUPFAM" id="SSF55008">
    <property type="entry name" value="HMA, heavy metal-associated domain"/>
    <property type="match status" value="1"/>
</dbReference>
<keyword evidence="1" id="KW-0479">Metal-binding</keyword>
<protein>
    <submittedName>
        <fullName evidence="3">Copper chaperone</fullName>
    </submittedName>
</protein>
<dbReference type="STRING" id="120956.SAMN05421791_10354"/>
<dbReference type="InterPro" id="IPR000428">
    <property type="entry name" value="Cu-bd"/>
</dbReference>
<name>A0A1G7RK34_9LACT</name>
<dbReference type="PROSITE" id="PS50846">
    <property type="entry name" value="HMA_2"/>
    <property type="match status" value="1"/>
</dbReference>
<dbReference type="InterPro" id="IPR036163">
    <property type="entry name" value="HMA_dom_sf"/>
</dbReference>
<dbReference type="PROSITE" id="PS01047">
    <property type="entry name" value="HMA_1"/>
    <property type="match status" value="1"/>
</dbReference>
<dbReference type="Proteomes" id="UP000199708">
    <property type="component" value="Unassembled WGS sequence"/>
</dbReference>
<evidence type="ECO:0000256" key="1">
    <source>
        <dbReference type="ARBA" id="ARBA00022723"/>
    </source>
</evidence>
<keyword evidence="4" id="KW-1185">Reference proteome</keyword>
<accession>A0A1G7RK34</accession>
<organism evidence="3 4">
    <name type="scientific">Facklamia miroungae</name>
    <dbReference type="NCBI Taxonomy" id="120956"/>
    <lineage>
        <taxon>Bacteria</taxon>
        <taxon>Bacillati</taxon>
        <taxon>Bacillota</taxon>
        <taxon>Bacilli</taxon>
        <taxon>Lactobacillales</taxon>
        <taxon>Aerococcaceae</taxon>
        <taxon>Facklamia</taxon>
    </lineage>
</organism>
<dbReference type="GO" id="GO:0006825">
    <property type="term" value="P:copper ion transport"/>
    <property type="evidence" value="ECO:0007669"/>
    <property type="project" value="InterPro"/>
</dbReference>
<reference evidence="3 4" key="1">
    <citation type="submission" date="2016-10" db="EMBL/GenBank/DDBJ databases">
        <authorList>
            <person name="de Groot N.N."/>
        </authorList>
    </citation>
    <scope>NUCLEOTIDE SEQUENCE [LARGE SCALE GENOMIC DNA]</scope>
    <source>
        <strain evidence="3 4">ATCC BAA-466</strain>
    </source>
</reference>
<dbReference type="InterPro" id="IPR017969">
    <property type="entry name" value="Heavy-metal-associated_CS"/>
</dbReference>
<evidence type="ECO:0000313" key="3">
    <source>
        <dbReference type="EMBL" id="SDG10559.1"/>
    </source>
</evidence>
<sequence length="69" mass="7980">MEKQTFTVQGMSCSHCAQTIQDLLLAIDGVENLHIQLDNKEVTIEFQDHLTIEDLNHQLKDTHYQLSKK</sequence>
<dbReference type="Pfam" id="PF00403">
    <property type="entry name" value="HMA"/>
    <property type="match status" value="1"/>
</dbReference>
<dbReference type="OrthoDB" id="9813965at2"/>
<proteinExistence type="predicted"/>
<dbReference type="Gene3D" id="3.30.70.100">
    <property type="match status" value="1"/>
</dbReference>
<dbReference type="AlphaFoldDB" id="A0A1G7RK34"/>
<dbReference type="EMBL" id="FNCK01000003">
    <property type="protein sequence ID" value="SDG10559.1"/>
    <property type="molecule type" value="Genomic_DNA"/>
</dbReference>
<evidence type="ECO:0000259" key="2">
    <source>
        <dbReference type="PROSITE" id="PS50846"/>
    </source>
</evidence>
<dbReference type="InterPro" id="IPR006121">
    <property type="entry name" value="HMA_dom"/>
</dbReference>
<dbReference type="GO" id="GO:0005507">
    <property type="term" value="F:copper ion binding"/>
    <property type="evidence" value="ECO:0007669"/>
    <property type="project" value="InterPro"/>
</dbReference>
<feature type="domain" description="HMA" evidence="2">
    <location>
        <begin position="2"/>
        <end position="67"/>
    </location>
</feature>
<evidence type="ECO:0000313" key="4">
    <source>
        <dbReference type="Proteomes" id="UP000199708"/>
    </source>
</evidence>
<gene>
    <name evidence="3" type="ORF">SAMN05421791_10354</name>
</gene>
<dbReference type="RefSeq" id="WP_090289469.1">
    <property type="nucleotide sequence ID" value="NZ_FNCK01000003.1"/>
</dbReference>
<dbReference type="CDD" id="cd00371">
    <property type="entry name" value="HMA"/>
    <property type="match status" value="1"/>
</dbReference>
<dbReference type="PRINTS" id="PR00944">
    <property type="entry name" value="CUEXPORT"/>
</dbReference>